<organism evidence="9 10">
    <name type="scientific">Paenibacillus sabuli</name>
    <dbReference type="NCBI Taxonomy" id="2772509"/>
    <lineage>
        <taxon>Bacteria</taxon>
        <taxon>Bacillati</taxon>
        <taxon>Bacillota</taxon>
        <taxon>Bacilli</taxon>
        <taxon>Bacillales</taxon>
        <taxon>Paenibacillaceae</taxon>
        <taxon>Paenibacillus</taxon>
    </lineage>
</organism>
<evidence type="ECO:0000256" key="5">
    <source>
        <dbReference type="ARBA" id="ARBA00022960"/>
    </source>
</evidence>
<gene>
    <name evidence="9" type="primary">mreD</name>
    <name evidence="9" type="ORF">IDH44_05390</name>
</gene>
<keyword evidence="3" id="KW-1003">Cell membrane</keyword>
<dbReference type="GO" id="GO:0005886">
    <property type="term" value="C:plasma membrane"/>
    <property type="evidence" value="ECO:0007669"/>
    <property type="project" value="UniProtKB-SubCell"/>
</dbReference>
<keyword evidence="4 8" id="KW-0812">Transmembrane</keyword>
<evidence type="ECO:0000256" key="3">
    <source>
        <dbReference type="ARBA" id="ARBA00022475"/>
    </source>
</evidence>
<feature type="transmembrane region" description="Helical" evidence="8">
    <location>
        <begin position="37"/>
        <end position="61"/>
    </location>
</feature>
<evidence type="ECO:0000313" key="9">
    <source>
        <dbReference type="EMBL" id="MBD2844615.1"/>
    </source>
</evidence>
<reference evidence="9" key="1">
    <citation type="submission" date="2020-09" db="EMBL/GenBank/DDBJ databases">
        <title>A novel bacterium of genus Paenibacillus, isolated from South China Sea.</title>
        <authorList>
            <person name="Huang H."/>
            <person name="Mo K."/>
            <person name="Hu Y."/>
        </authorList>
    </citation>
    <scope>NUCLEOTIDE SEQUENCE</scope>
    <source>
        <strain evidence="9">IB182496</strain>
    </source>
</reference>
<keyword evidence="5" id="KW-0133">Cell shape</keyword>
<evidence type="ECO:0000256" key="7">
    <source>
        <dbReference type="ARBA" id="ARBA00023136"/>
    </source>
</evidence>
<sequence length="175" mass="20260">MKFRWVLLIMFMLFILEGTLAQWLIPLEWSGRIVPRFTFVFVLYAALYAGRHRALLLGILFGMLQDVVFYGHLIGVHAFTMGLCGYVTGLLLEHRRAPMLASLSVIGIVYLLLESLIYLIYRVFRLTADPYDWVLMQTIMPSFFVNLVFALAVYIPARRWFERIGSLRGAEEDES</sequence>
<evidence type="ECO:0000256" key="4">
    <source>
        <dbReference type="ARBA" id="ARBA00022692"/>
    </source>
</evidence>
<dbReference type="EMBL" id="JACXIZ010000011">
    <property type="protein sequence ID" value="MBD2844615.1"/>
    <property type="molecule type" value="Genomic_DNA"/>
</dbReference>
<proteinExistence type="inferred from homology"/>
<feature type="transmembrane region" description="Helical" evidence="8">
    <location>
        <begin position="67"/>
        <end position="92"/>
    </location>
</feature>
<accession>A0A927BS08</accession>
<dbReference type="GO" id="GO:0008360">
    <property type="term" value="P:regulation of cell shape"/>
    <property type="evidence" value="ECO:0007669"/>
    <property type="project" value="UniProtKB-KW"/>
</dbReference>
<evidence type="ECO:0000256" key="2">
    <source>
        <dbReference type="ARBA" id="ARBA00007776"/>
    </source>
</evidence>
<evidence type="ECO:0000256" key="6">
    <source>
        <dbReference type="ARBA" id="ARBA00022989"/>
    </source>
</evidence>
<dbReference type="InterPro" id="IPR007227">
    <property type="entry name" value="Cell_shape_determining_MreD"/>
</dbReference>
<feature type="transmembrane region" description="Helical" evidence="8">
    <location>
        <begin position="99"/>
        <end position="121"/>
    </location>
</feature>
<feature type="transmembrane region" description="Helical" evidence="8">
    <location>
        <begin position="133"/>
        <end position="155"/>
    </location>
</feature>
<feature type="transmembrane region" description="Helical" evidence="8">
    <location>
        <begin position="6"/>
        <end position="25"/>
    </location>
</feature>
<keyword evidence="10" id="KW-1185">Reference proteome</keyword>
<dbReference type="AlphaFoldDB" id="A0A927BS08"/>
<evidence type="ECO:0000256" key="1">
    <source>
        <dbReference type="ARBA" id="ARBA00004651"/>
    </source>
</evidence>
<keyword evidence="7 8" id="KW-0472">Membrane</keyword>
<dbReference type="RefSeq" id="WP_190915432.1">
    <property type="nucleotide sequence ID" value="NZ_JACXIZ010000011.1"/>
</dbReference>
<dbReference type="Proteomes" id="UP000621560">
    <property type="component" value="Unassembled WGS sequence"/>
</dbReference>
<evidence type="ECO:0000256" key="8">
    <source>
        <dbReference type="SAM" id="Phobius"/>
    </source>
</evidence>
<dbReference type="NCBIfam" id="TIGR03426">
    <property type="entry name" value="shape_MreD"/>
    <property type="match status" value="1"/>
</dbReference>
<dbReference type="Pfam" id="PF04093">
    <property type="entry name" value="MreD"/>
    <property type="match status" value="1"/>
</dbReference>
<name>A0A927BS08_9BACL</name>
<comment type="caution">
    <text evidence="9">The sequence shown here is derived from an EMBL/GenBank/DDBJ whole genome shotgun (WGS) entry which is preliminary data.</text>
</comment>
<evidence type="ECO:0000313" key="10">
    <source>
        <dbReference type="Proteomes" id="UP000621560"/>
    </source>
</evidence>
<comment type="subcellular location">
    <subcellularLocation>
        <location evidence="1">Cell membrane</location>
        <topology evidence="1">Multi-pass membrane protein</topology>
    </subcellularLocation>
</comment>
<comment type="similarity">
    <text evidence="2">Belongs to the MreD family.</text>
</comment>
<dbReference type="Gene3D" id="1.10.1760.20">
    <property type="match status" value="1"/>
</dbReference>
<protein>
    <submittedName>
        <fullName evidence="9">Rod shape-determining protein MreD</fullName>
    </submittedName>
</protein>
<keyword evidence="6 8" id="KW-1133">Transmembrane helix</keyword>